<feature type="transmembrane region" description="Helical" evidence="8">
    <location>
        <begin position="111"/>
        <end position="144"/>
    </location>
</feature>
<sequence>MRSRIALWAAFLAAHLVVAWLCLHAPGLPLGDVTLVYGPWLDQAFAGGPVVGIDLPWVYPLLAIAPMAASALFGMQRYGETWLLLVTGLDAIAFAVLLGNGRSRPRRIAAWWWTVAILLLGPIALARIDAVTVPIAIVGGLLALRRPRLAGALLAIVTWMKVWPAAMLAGLVIASRRRWAVVGAAAVVSAAVVVIALVLGGGRYVLSFLGEQTGRGLQLEAPISTVYLWQAAFHVPGAFIYYDRGILTYQVTGADVDIVIALATPLLVAATVVVVLIGLRAARAGAPVVRLLPELVLGLVLALIVFNKVGSPQFMVWLFAPVILGLVLQGSRFAAPGLAVLGLALLTHIVYPYWYGMLLGAHLPMVIVLTVRNLGYVLLLAWSLARVWRCGSAARALRETADSQPA</sequence>
<reference evidence="9 10" key="1">
    <citation type="submission" date="2016-10" db="EMBL/GenBank/DDBJ databases">
        <authorList>
            <person name="de Groot N.N."/>
        </authorList>
    </citation>
    <scope>NUCLEOTIDE SEQUENCE [LARGE SCALE GENOMIC DNA]</scope>
    <source>
        <strain evidence="9 10">DSM 21799</strain>
    </source>
</reference>
<evidence type="ECO:0000256" key="5">
    <source>
        <dbReference type="ARBA" id="ARBA00022989"/>
    </source>
</evidence>
<dbReference type="GO" id="GO:0005886">
    <property type="term" value="C:plasma membrane"/>
    <property type="evidence" value="ECO:0007669"/>
    <property type="project" value="UniProtKB-SubCell"/>
</dbReference>
<evidence type="ECO:0000256" key="7">
    <source>
        <dbReference type="ARBA" id="ARBA00024033"/>
    </source>
</evidence>
<feature type="transmembrane region" description="Helical" evidence="8">
    <location>
        <begin position="151"/>
        <end position="173"/>
    </location>
</feature>
<keyword evidence="10" id="KW-1185">Reference proteome</keyword>
<evidence type="ECO:0000313" key="10">
    <source>
        <dbReference type="Proteomes" id="UP000199183"/>
    </source>
</evidence>
<feature type="transmembrane region" description="Helical" evidence="8">
    <location>
        <begin position="258"/>
        <end position="279"/>
    </location>
</feature>
<evidence type="ECO:0000256" key="4">
    <source>
        <dbReference type="ARBA" id="ARBA00022692"/>
    </source>
</evidence>
<keyword evidence="3" id="KW-0808">Transferase</keyword>
<name>A0A1H4P6A2_9MICO</name>
<evidence type="ECO:0000256" key="1">
    <source>
        <dbReference type="ARBA" id="ARBA00004651"/>
    </source>
</evidence>
<gene>
    <name evidence="9" type="ORF">SAMN04489806_2410</name>
</gene>
<comment type="subcellular location">
    <subcellularLocation>
        <location evidence="1">Cell membrane</location>
        <topology evidence="1">Multi-pass membrane protein</topology>
    </subcellularLocation>
</comment>
<evidence type="ECO:0000256" key="2">
    <source>
        <dbReference type="ARBA" id="ARBA00022475"/>
    </source>
</evidence>
<dbReference type="STRING" id="640635.SAMN04489806_2410"/>
<dbReference type="OrthoDB" id="581198at2"/>
<dbReference type="EMBL" id="FNRY01000001">
    <property type="protein sequence ID" value="SEC02991.1"/>
    <property type="molecule type" value="Genomic_DNA"/>
</dbReference>
<dbReference type="RefSeq" id="WP_091184577.1">
    <property type="nucleotide sequence ID" value="NZ_FNRY01000001.1"/>
</dbReference>
<feature type="transmembrane region" description="Helical" evidence="8">
    <location>
        <begin position="314"/>
        <end position="331"/>
    </location>
</feature>
<accession>A0A1H4P6A2</accession>
<proteinExistence type="inferred from homology"/>
<dbReference type="InterPro" id="IPR018584">
    <property type="entry name" value="GT87"/>
</dbReference>
<comment type="similarity">
    <text evidence="7">Belongs to the glycosyltransferase 87 family.</text>
</comment>
<dbReference type="Pfam" id="PF09594">
    <property type="entry name" value="GT87"/>
    <property type="match status" value="1"/>
</dbReference>
<evidence type="ECO:0000313" key="9">
    <source>
        <dbReference type="EMBL" id="SEC02991.1"/>
    </source>
</evidence>
<evidence type="ECO:0000256" key="6">
    <source>
        <dbReference type="ARBA" id="ARBA00023136"/>
    </source>
</evidence>
<feature type="transmembrane region" description="Helical" evidence="8">
    <location>
        <begin position="82"/>
        <end position="99"/>
    </location>
</feature>
<evidence type="ECO:0008006" key="11">
    <source>
        <dbReference type="Google" id="ProtNLM"/>
    </source>
</evidence>
<feature type="transmembrane region" description="Helical" evidence="8">
    <location>
        <begin position="361"/>
        <end position="385"/>
    </location>
</feature>
<feature type="transmembrane region" description="Helical" evidence="8">
    <location>
        <begin position="291"/>
        <end position="308"/>
    </location>
</feature>
<organism evidence="9 10">
    <name type="scientific">Paramicrobacterium humi</name>
    <dbReference type="NCBI Taxonomy" id="640635"/>
    <lineage>
        <taxon>Bacteria</taxon>
        <taxon>Bacillati</taxon>
        <taxon>Actinomycetota</taxon>
        <taxon>Actinomycetes</taxon>
        <taxon>Micrococcales</taxon>
        <taxon>Microbacteriaceae</taxon>
        <taxon>Paramicrobacterium</taxon>
    </lineage>
</organism>
<dbReference type="GO" id="GO:0016758">
    <property type="term" value="F:hexosyltransferase activity"/>
    <property type="evidence" value="ECO:0007669"/>
    <property type="project" value="InterPro"/>
</dbReference>
<keyword evidence="4 8" id="KW-0812">Transmembrane</keyword>
<feature type="transmembrane region" description="Helical" evidence="8">
    <location>
        <begin position="338"/>
        <end position="355"/>
    </location>
</feature>
<dbReference type="AlphaFoldDB" id="A0A1H4P6A2"/>
<keyword evidence="5 8" id="KW-1133">Transmembrane helix</keyword>
<evidence type="ECO:0000256" key="3">
    <source>
        <dbReference type="ARBA" id="ARBA00022679"/>
    </source>
</evidence>
<dbReference type="Proteomes" id="UP000199183">
    <property type="component" value="Unassembled WGS sequence"/>
</dbReference>
<feature type="transmembrane region" description="Helical" evidence="8">
    <location>
        <begin position="179"/>
        <end position="200"/>
    </location>
</feature>
<evidence type="ECO:0000256" key="8">
    <source>
        <dbReference type="SAM" id="Phobius"/>
    </source>
</evidence>
<keyword evidence="6 8" id="KW-0472">Membrane</keyword>
<keyword evidence="2" id="KW-1003">Cell membrane</keyword>
<protein>
    <recommendedName>
        <fullName evidence="11">DUF2029 domain-containing protein</fullName>
    </recommendedName>
</protein>